<dbReference type="FunCoup" id="Q2FMU1">
    <property type="interactions" value="26"/>
</dbReference>
<dbReference type="InterPro" id="IPR052156">
    <property type="entry name" value="BCAA_Transport_ATP-bd_LivF"/>
</dbReference>
<dbReference type="GeneID" id="3923696"/>
<dbReference type="eggNOG" id="arCOG00924">
    <property type="taxonomic scope" value="Archaea"/>
</dbReference>
<evidence type="ECO:0000313" key="8">
    <source>
        <dbReference type="Proteomes" id="UP000001941"/>
    </source>
</evidence>
<dbReference type="InterPro" id="IPR017871">
    <property type="entry name" value="ABC_transporter-like_CS"/>
</dbReference>
<dbReference type="CDD" id="cd03224">
    <property type="entry name" value="ABC_TM1139_LivF_branched"/>
    <property type="match status" value="1"/>
</dbReference>
<feature type="domain" description="ABC transporter" evidence="6">
    <location>
        <begin position="2"/>
        <end position="230"/>
    </location>
</feature>
<dbReference type="Proteomes" id="UP000001941">
    <property type="component" value="Chromosome"/>
</dbReference>
<comment type="similarity">
    <text evidence="1">Belongs to the ABC transporter superfamily.</text>
</comment>
<dbReference type="InterPro" id="IPR027417">
    <property type="entry name" value="P-loop_NTPase"/>
</dbReference>
<evidence type="ECO:0000256" key="1">
    <source>
        <dbReference type="ARBA" id="ARBA00005417"/>
    </source>
</evidence>
<dbReference type="SMART" id="SM00382">
    <property type="entry name" value="AAA"/>
    <property type="match status" value="1"/>
</dbReference>
<evidence type="ECO:0000259" key="6">
    <source>
        <dbReference type="PROSITE" id="PS50893"/>
    </source>
</evidence>
<dbReference type="GO" id="GO:0015807">
    <property type="term" value="P:L-amino acid transport"/>
    <property type="evidence" value="ECO:0007669"/>
    <property type="project" value="TreeGrafter"/>
</dbReference>
<dbReference type="PROSITE" id="PS00211">
    <property type="entry name" value="ABC_TRANSPORTER_1"/>
    <property type="match status" value="1"/>
</dbReference>
<name>Q2FMU1_METHJ</name>
<evidence type="ECO:0000313" key="7">
    <source>
        <dbReference type="EMBL" id="ABD40099.1"/>
    </source>
</evidence>
<accession>Q2FMU1</accession>
<sequence length="230" mass="25509">MLNIQNLTVSYSHLQVLWDVSLEVKKGEIVTLIGSNGSGKTTLVSSVMGFVPASSGTITFADTPITGLPTYEIVHHHLNLVPETRKLFGKMTVRENLMLGSYMNHKDFDIEYIYSLFPILQERQDQYAGTLSGGEQQMLAIGRCLMSGPEMIILDEPSLGLSPKYVHTVLDTINALNKEGLTILLVEQNVKRALEISHRAYIIENGRIVLSGPADKMLHDPHVKEAYLGM</sequence>
<dbReference type="PANTHER" id="PTHR43820">
    <property type="entry name" value="HIGH-AFFINITY BRANCHED-CHAIN AMINO ACID TRANSPORT ATP-BINDING PROTEIN LIVF"/>
    <property type="match status" value="1"/>
</dbReference>
<dbReference type="OrthoDB" id="97750at2157"/>
<dbReference type="AlphaFoldDB" id="Q2FMU1"/>
<dbReference type="SUPFAM" id="SSF52540">
    <property type="entry name" value="P-loop containing nucleoside triphosphate hydrolases"/>
    <property type="match status" value="1"/>
</dbReference>
<keyword evidence="4 7" id="KW-0067">ATP-binding</keyword>
<dbReference type="EnsemblBacteria" id="ABD40099">
    <property type="protein sequence ID" value="ABD40099"/>
    <property type="gene ID" value="Mhun_0329"/>
</dbReference>
<dbReference type="InParanoid" id="Q2FMU1"/>
<reference evidence="8" key="1">
    <citation type="journal article" date="2016" name="Stand. Genomic Sci.">
        <title>Complete genome sequence of Methanospirillum hungatei type strain JF1.</title>
        <authorList>
            <person name="Gunsalus R.P."/>
            <person name="Cook L.E."/>
            <person name="Crable B."/>
            <person name="Rohlin L."/>
            <person name="McDonald E."/>
            <person name="Mouttaki H."/>
            <person name="Sieber J.R."/>
            <person name="Poweleit N."/>
            <person name="Zhou H."/>
            <person name="Lapidus A.L."/>
            <person name="Daligault H.E."/>
            <person name="Land M."/>
            <person name="Gilna P."/>
            <person name="Ivanova N."/>
            <person name="Kyrpides N."/>
            <person name="Culley D.E."/>
            <person name="McInerney M.J."/>
        </authorList>
    </citation>
    <scope>NUCLEOTIDE SEQUENCE [LARGE SCALE GENOMIC DNA]</scope>
    <source>
        <strain evidence="8">ATCC 27890 / DSM 864 / NBRC 100397 / JF-1</strain>
    </source>
</reference>
<keyword evidence="5" id="KW-0029">Amino-acid transport</keyword>
<dbReference type="STRING" id="323259.Mhun_0329"/>
<evidence type="ECO:0000256" key="5">
    <source>
        <dbReference type="ARBA" id="ARBA00022970"/>
    </source>
</evidence>
<dbReference type="Pfam" id="PF00005">
    <property type="entry name" value="ABC_tran"/>
    <property type="match status" value="1"/>
</dbReference>
<dbReference type="Gene3D" id="3.40.50.300">
    <property type="entry name" value="P-loop containing nucleotide triphosphate hydrolases"/>
    <property type="match status" value="1"/>
</dbReference>
<gene>
    <name evidence="7" type="ordered locus">Mhun_0329</name>
</gene>
<dbReference type="HOGENOM" id="CLU_000604_1_2_2"/>
<dbReference type="GO" id="GO:0005524">
    <property type="term" value="F:ATP binding"/>
    <property type="evidence" value="ECO:0007669"/>
    <property type="project" value="UniProtKB-KW"/>
</dbReference>
<dbReference type="PANTHER" id="PTHR43820:SF4">
    <property type="entry name" value="HIGH-AFFINITY BRANCHED-CHAIN AMINO ACID TRANSPORT ATP-BINDING PROTEIN LIVF"/>
    <property type="match status" value="1"/>
</dbReference>
<evidence type="ECO:0000256" key="2">
    <source>
        <dbReference type="ARBA" id="ARBA00022448"/>
    </source>
</evidence>
<keyword evidence="3" id="KW-0547">Nucleotide-binding</keyword>
<dbReference type="InterPro" id="IPR003439">
    <property type="entry name" value="ABC_transporter-like_ATP-bd"/>
</dbReference>
<dbReference type="EMBL" id="CP000254">
    <property type="protein sequence ID" value="ABD40099.1"/>
    <property type="molecule type" value="Genomic_DNA"/>
</dbReference>
<dbReference type="RefSeq" id="WP_011447394.1">
    <property type="nucleotide sequence ID" value="NC_007796.1"/>
</dbReference>
<keyword evidence="2" id="KW-0813">Transport</keyword>
<dbReference type="GO" id="GO:0016887">
    <property type="term" value="F:ATP hydrolysis activity"/>
    <property type="evidence" value="ECO:0007669"/>
    <property type="project" value="InterPro"/>
</dbReference>
<dbReference type="InterPro" id="IPR003593">
    <property type="entry name" value="AAA+_ATPase"/>
</dbReference>
<dbReference type="KEGG" id="mhu:Mhun_0329"/>
<organism evidence="7 8">
    <name type="scientific">Methanospirillum hungatei JF-1 (strain ATCC 27890 / DSM 864 / NBRC 100397 / JF-1)</name>
    <dbReference type="NCBI Taxonomy" id="323259"/>
    <lineage>
        <taxon>Archaea</taxon>
        <taxon>Methanobacteriati</taxon>
        <taxon>Methanobacteriota</taxon>
        <taxon>Stenosarchaea group</taxon>
        <taxon>Methanomicrobia</taxon>
        <taxon>Methanomicrobiales</taxon>
        <taxon>Methanospirillaceae</taxon>
        <taxon>Methanospirillum</taxon>
    </lineage>
</organism>
<evidence type="ECO:0000256" key="3">
    <source>
        <dbReference type="ARBA" id="ARBA00022741"/>
    </source>
</evidence>
<evidence type="ECO:0000256" key="4">
    <source>
        <dbReference type="ARBA" id="ARBA00022840"/>
    </source>
</evidence>
<protein>
    <submittedName>
        <fullName evidence="7">Amino acid/amide ABC transporter ATP-binding protein 2, HAAT family</fullName>
    </submittedName>
</protein>
<dbReference type="GO" id="GO:0015658">
    <property type="term" value="F:branched-chain amino acid transmembrane transporter activity"/>
    <property type="evidence" value="ECO:0007669"/>
    <property type="project" value="TreeGrafter"/>
</dbReference>
<keyword evidence="8" id="KW-1185">Reference proteome</keyword>
<proteinExistence type="inferred from homology"/>
<dbReference type="PROSITE" id="PS50893">
    <property type="entry name" value="ABC_TRANSPORTER_2"/>
    <property type="match status" value="1"/>
</dbReference>